<organism evidence="3 4">
    <name type="scientific">Arabidopsis arenosa</name>
    <name type="common">Sand rock-cress</name>
    <name type="synonym">Cardaminopsis arenosa</name>
    <dbReference type="NCBI Taxonomy" id="38785"/>
    <lineage>
        <taxon>Eukaryota</taxon>
        <taxon>Viridiplantae</taxon>
        <taxon>Streptophyta</taxon>
        <taxon>Embryophyta</taxon>
        <taxon>Tracheophyta</taxon>
        <taxon>Spermatophyta</taxon>
        <taxon>Magnoliopsida</taxon>
        <taxon>eudicotyledons</taxon>
        <taxon>Gunneridae</taxon>
        <taxon>Pentapetalae</taxon>
        <taxon>rosids</taxon>
        <taxon>malvids</taxon>
        <taxon>Brassicales</taxon>
        <taxon>Brassicaceae</taxon>
        <taxon>Camelineae</taxon>
        <taxon>Arabidopsis</taxon>
    </lineage>
</organism>
<evidence type="ECO:0000256" key="1">
    <source>
        <dbReference type="SAM" id="MobiDB-lite"/>
    </source>
</evidence>
<name>A0A8S2A8U0_ARAAE</name>
<evidence type="ECO:0000313" key="3">
    <source>
        <dbReference type="EMBL" id="CAE6074549.1"/>
    </source>
</evidence>
<dbReference type="InterPro" id="IPR036575">
    <property type="entry name" value="TFIIS_cen_dom_sf"/>
</dbReference>
<dbReference type="GO" id="GO:0003682">
    <property type="term" value="F:chromatin binding"/>
    <property type="evidence" value="ECO:0007669"/>
    <property type="project" value="InterPro"/>
</dbReference>
<dbReference type="Gene3D" id="2.30.30.490">
    <property type="match status" value="1"/>
</dbReference>
<dbReference type="Gene3D" id="1.10.472.30">
    <property type="entry name" value="Transcription elongation factor S-II, central domain"/>
    <property type="match status" value="1"/>
</dbReference>
<proteinExistence type="predicted"/>
<dbReference type="GO" id="GO:0006351">
    <property type="term" value="P:DNA-templated transcription"/>
    <property type="evidence" value="ECO:0007669"/>
    <property type="project" value="InterPro"/>
</dbReference>
<dbReference type="SUPFAM" id="SSF46942">
    <property type="entry name" value="Elongation factor TFIIS domain 2"/>
    <property type="match status" value="1"/>
</dbReference>
<dbReference type="InterPro" id="IPR043151">
    <property type="entry name" value="BAH_sf"/>
</dbReference>
<evidence type="ECO:0000259" key="2">
    <source>
        <dbReference type="PROSITE" id="PS51038"/>
    </source>
</evidence>
<feature type="domain" description="BAH" evidence="2">
    <location>
        <begin position="85"/>
        <end position="202"/>
    </location>
</feature>
<dbReference type="InterPro" id="IPR017937">
    <property type="entry name" value="Thioredoxin_CS"/>
</dbReference>
<dbReference type="InterPro" id="IPR036249">
    <property type="entry name" value="Thioredoxin-like_sf"/>
</dbReference>
<dbReference type="EMBL" id="LR999455">
    <property type="protein sequence ID" value="CAE6074549.1"/>
    <property type="molecule type" value="Genomic_DNA"/>
</dbReference>
<protein>
    <recommendedName>
        <fullName evidence="2">BAH domain-containing protein</fullName>
    </recommendedName>
</protein>
<feature type="region of interest" description="Disordered" evidence="1">
    <location>
        <begin position="1"/>
        <end position="39"/>
    </location>
</feature>
<dbReference type="SUPFAM" id="SSF52833">
    <property type="entry name" value="Thioredoxin-like"/>
    <property type="match status" value="1"/>
</dbReference>
<dbReference type="PANTHER" id="PTHR46871">
    <property type="entry name" value="BROMO-ADJACENT HOMOLOGY (BAH) DOMAIN-CONTAINING PROTEIN"/>
    <property type="match status" value="1"/>
</dbReference>
<dbReference type="Gene3D" id="3.40.30.10">
    <property type="entry name" value="Glutaredoxin"/>
    <property type="match status" value="1"/>
</dbReference>
<dbReference type="InterPro" id="IPR013766">
    <property type="entry name" value="Thioredoxin_domain"/>
</dbReference>
<dbReference type="Pfam" id="PF00085">
    <property type="entry name" value="Thioredoxin"/>
    <property type="match status" value="1"/>
</dbReference>
<keyword evidence="4" id="KW-1185">Reference proteome</keyword>
<dbReference type="SMART" id="SM00439">
    <property type="entry name" value="BAH"/>
    <property type="match status" value="1"/>
</dbReference>
<dbReference type="AlphaFoldDB" id="A0A8S2A8U0"/>
<dbReference type="PROSITE" id="PS00194">
    <property type="entry name" value="THIOREDOXIN_1"/>
    <property type="match status" value="1"/>
</dbReference>
<dbReference type="PANTHER" id="PTHR46871:SF1">
    <property type="entry name" value="BROMO-ADJACENT HOMOLOGY (BAH) DOMAIN-CONTAINING PROTEIN"/>
    <property type="match status" value="1"/>
</dbReference>
<evidence type="ECO:0000313" key="4">
    <source>
        <dbReference type="Proteomes" id="UP000682877"/>
    </source>
</evidence>
<accession>A0A8S2A8U0</accession>
<feature type="compositionally biased region" description="Basic and acidic residues" evidence="1">
    <location>
        <begin position="24"/>
        <end position="39"/>
    </location>
</feature>
<dbReference type="Proteomes" id="UP000682877">
    <property type="component" value="Chromosome 5"/>
</dbReference>
<reference evidence="3" key="1">
    <citation type="submission" date="2021-01" db="EMBL/GenBank/DDBJ databases">
        <authorList>
            <person name="Bezrukov I."/>
        </authorList>
    </citation>
    <scope>NUCLEOTIDE SEQUENCE</scope>
</reference>
<dbReference type="InterPro" id="IPR001025">
    <property type="entry name" value="BAH_dom"/>
</dbReference>
<gene>
    <name evidence="3" type="ORF">AARE701A_LOCUS12421</name>
</gene>
<dbReference type="PROSITE" id="PS51038">
    <property type="entry name" value="BAH"/>
    <property type="match status" value="1"/>
</dbReference>
<sequence>MSIHQANEVVVSEGEDNVPLSTLRTKDTKLKQKREESKDMQVKKKAKFEWRPSDYCAKSIGKPIKFTGKGGNKKCHYETFEFHGKEYRLEDFVELVPENGNQKAYIAIIKDIYIREKDGLVKMLVQWFYRREDIEEKHVGNWKCEDSREIFFRFHYAEVFAESVKYKCFVYFVPDDKQIPNRIQPFVQMVYDNVHNEMRKFSDESFDEEQKFEIDILEARTISRIGDLVDVEKVQMPTIPRRRRLVRKCERMSTSKPISEKSKSLPSSDLDRDKILVELLEVVLKNMCCESTGTTRKDVVQVVLALEEALYDSFADDIPKYNYKLELLVKRLKNSRVLARGLLSGKLKPEQAIKMIEMRLLCLLLCWISFLTLSISIVASSDDQFTVDGTVLELTDSNFDSAISTFDCIFVDCYAPWCGHCKRLNLALLQVDATAPILAILKQLYDHGVPMEY</sequence>
<dbReference type="Pfam" id="PF01426">
    <property type="entry name" value="BAH"/>
    <property type="match status" value="1"/>
</dbReference>